<dbReference type="Gene3D" id="3.60.20.10">
    <property type="entry name" value="Glutamine Phosphoribosylpyrophosphate, subunit 1, domain 1"/>
    <property type="match status" value="1"/>
</dbReference>
<dbReference type="InterPro" id="IPR029055">
    <property type="entry name" value="Ntn_hydrolases_N"/>
</dbReference>
<dbReference type="EMBL" id="JAQNDO010000001">
    <property type="protein sequence ID" value="MDC0740894.1"/>
    <property type="molecule type" value="Genomic_DNA"/>
</dbReference>
<name>A0ABT5EHR9_9BACT</name>
<dbReference type="RefSeq" id="WP_271916100.1">
    <property type="nucleotide sequence ID" value="NZ_JAQNDO010000001.1"/>
</dbReference>
<organism evidence="1 2">
    <name type="scientific">Polyangium mundeleinium</name>
    <dbReference type="NCBI Taxonomy" id="2995306"/>
    <lineage>
        <taxon>Bacteria</taxon>
        <taxon>Pseudomonadati</taxon>
        <taxon>Myxococcota</taxon>
        <taxon>Polyangia</taxon>
        <taxon>Polyangiales</taxon>
        <taxon>Polyangiaceae</taxon>
        <taxon>Polyangium</taxon>
    </lineage>
</organism>
<reference evidence="1 2" key="1">
    <citation type="submission" date="2022-11" db="EMBL/GenBank/DDBJ databases">
        <title>Minimal conservation of predation-associated metabolite biosynthetic gene clusters underscores biosynthetic potential of Myxococcota including descriptions for ten novel species: Archangium lansinium sp. nov., Myxococcus landrumus sp. nov., Nannocystis bai.</title>
        <authorList>
            <person name="Ahearne A."/>
            <person name="Stevens C."/>
            <person name="Dowd S."/>
        </authorList>
    </citation>
    <scope>NUCLEOTIDE SEQUENCE [LARGE SCALE GENOMIC DNA]</scope>
    <source>
        <strain evidence="1 2">RJM3</strain>
    </source>
</reference>
<proteinExistence type="predicted"/>
<dbReference type="Proteomes" id="UP001221411">
    <property type="component" value="Unassembled WGS sequence"/>
</dbReference>
<evidence type="ECO:0000313" key="2">
    <source>
        <dbReference type="Proteomes" id="UP001221411"/>
    </source>
</evidence>
<accession>A0ABT5EHR9</accession>
<sequence>MTLLMVWTNKPNDPTAINIASDSLLSADDGKGGQISWQYATKIHRLHPTREYFGYCGDSFVALSAIASAVATISNSDHLHKVDEKEAPTVDARAMAIHEHLRHTFPLIPTAWRRPATLLLAGWDSRKECFSVWRLELSDKDVAAPVAIDLTSKRVHCFGSGAASAKSRLSELEKKGVVNTQGIVKALHDVILDGKETSVGGAPQMVMLTKESDVPVGFWWSSDGGKGTRHLFGLPIHLSSKMENVSWREPATFDERPFVPFKRVDA</sequence>
<keyword evidence="2" id="KW-1185">Reference proteome</keyword>
<protein>
    <submittedName>
        <fullName evidence="1">Uncharacterized protein</fullName>
    </submittedName>
</protein>
<gene>
    <name evidence="1" type="ORF">POL67_06020</name>
</gene>
<comment type="caution">
    <text evidence="1">The sequence shown here is derived from an EMBL/GenBank/DDBJ whole genome shotgun (WGS) entry which is preliminary data.</text>
</comment>
<evidence type="ECO:0000313" key="1">
    <source>
        <dbReference type="EMBL" id="MDC0740894.1"/>
    </source>
</evidence>